<reference evidence="1 2" key="1">
    <citation type="submission" date="2024-04" db="EMBL/GenBank/DDBJ databases">
        <title>Novel species of the genus Ideonella isolated from streams.</title>
        <authorList>
            <person name="Lu H."/>
        </authorList>
    </citation>
    <scope>NUCLEOTIDE SEQUENCE [LARGE SCALE GENOMIC DNA]</scope>
    <source>
        <strain evidence="1 2">BYS139W</strain>
    </source>
</reference>
<comment type="caution">
    <text evidence="1">The sequence shown here is derived from an EMBL/GenBank/DDBJ whole genome shotgun (WGS) entry which is preliminary data.</text>
</comment>
<sequence>MTFRPPAHPRLRLQWMGRLVVALLLWVALLPPVMPARPLSEAEALIASALCSSGGDGAHAPDPAAPAGPAHSASHCAGCPAGLPPFTPLAVLVWALPAPGPMPVPVALRVTVGPTATAWVRLPARAPPILA</sequence>
<dbReference type="Proteomes" id="UP001368500">
    <property type="component" value="Unassembled WGS sequence"/>
</dbReference>
<gene>
    <name evidence="1" type="ORF">AACH11_18765</name>
</gene>
<proteinExistence type="predicted"/>
<name>A0ABU9BE25_9BURK</name>
<evidence type="ECO:0000313" key="2">
    <source>
        <dbReference type="Proteomes" id="UP001368500"/>
    </source>
</evidence>
<keyword evidence="2" id="KW-1185">Reference proteome</keyword>
<organism evidence="1 2">
    <name type="scientific">Pseudaquabacterium rugosum</name>
    <dbReference type="NCBI Taxonomy" id="2984194"/>
    <lineage>
        <taxon>Bacteria</taxon>
        <taxon>Pseudomonadati</taxon>
        <taxon>Pseudomonadota</taxon>
        <taxon>Betaproteobacteria</taxon>
        <taxon>Burkholderiales</taxon>
        <taxon>Sphaerotilaceae</taxon>
        <taxon>Pseudaquabacterium</taxon>
    </lineage>
</organism>
<dbReference type="Pfam" id="PF11162">
    <property type="entry name" value="DUF2946"/>
    <property type="match status" value="1"/>
</dbReference>
<protein>
    <submittedName>
        <fullName evidence="1">DUF2946 family protein</fullName>
    </submittedName>
</protein>
<evidence type="ECO:0000313" key="1">
    <source>
        <dbReference type="EMBL" id="MEK8028009.1"/>
    </source>
</evidence>
<accession>A0ABU9BE25</accession>
<dbReference type="InterPro" id="IPR021333">
    <property type="entry name" value="DUF2946"/>
</dbReference>
<dbReference type="RefSeq" id="WP_341375791.1">
    <property type="nucleotide sequence ID" value="NZ_JBBUTF010000018.1"/>
</dbReference>
<dbReference type="EMBL" id="JBBUTF010000018">
    <property type="protein sequence ID" value="MEK8028009.1"/>
    <property type="molecule type" value="Genomic_DNA"/>
</dbReference>